<evidence type="ECO:0008006" key="4">
    <source>
        <dbReference type="Google" id="ProtNLM"/>
    </source>
</evidence>
<feature type="transmembrane region" description="Helical" evidence="1">
    <location>
        <begin position="87"/>
        <end position="113"/>
    </location>
</feature>
<evidence type="ECO:0000313" key="2">
    <source>
        <dbReference type="EMBL" id="CUQ65316.1"/>
    </source>
</evidence>
<dbReference type="Proteomes" id="UP000066284">
    <property type="component" value="Chromosome 1"/>
</dbReference>
<feature type="transmembrane region" description="Helical" evidence="1">
    <location>
        <begin position="173"/>
        <end position="194"/>
    </location>
</feature>
<gene>
    <name evidence="2" type="ORF">NITINOP_0340</name>
</gene>
<evidence type="ECO:0000313" key="3">
    <source>
        <dbReference type="Proteomes" id="UP000066284"/>
    </source>
</evidence>
<name>A0A0S4KSJ8_9BACT</name>
<dbReference type="AlphaFoldDB" id="A0A0S4KSJ8"/>
<sequence>MDFILLFLKTVAFRPYVFVFLAAFLYAGTQLLGWRRTWRFWLISWVTAFVCEYASTRTGIPFGWYFYNGSTVGQELYIANVPFMDSISFSFLLYAAYCVALCLLLPAGGYSLLGRFRLKQLRFSEHTRTGLPVLALTVFLFMFIDMVIDPVALRGDRWFLGKIYYYPDPGVHFGVPFANYVGWAVVGTLSLAVYVPIDRRLPPPPRSDSPTPRLLLGVGLYYGVLFFNLGVTFWIGEWFMGASGLLMHLPILGLLIHRVVEFPSTFSSSYRGDVPVKN</sequence>
<dbReference type="InterPro" id="IPR007354">
    <property type="entry name" value="CruF-like"/>
</dbReference>
<feature type="transmembrane region" description="Helical" evidence="1">
    <location>
        <begin position="214"/>
        <end position="235"/>
    </location>
</feature>
<feature type="transmembrane region" description="Helical" evidence="1">
    <location>
        <begin position="40"/>
        <end position="67"/>
    </location>
</feature>
<dbReference type="OrthoDB" id="9811293at2"/>
<accession>A0A0S4KSJ8</accession>
<dbReference type="PANTHER" id="PTHR39419">
    <property type="entry name" value="SLL0814 PROTEIN"/>
    <property type="match status" value="1"/>
</dbReference>
<feature type="transmembrane region" description="Helical" evidence="1">
    <location>
        <begin position="133"/>
        <end position="153"/>
    </location>
</feature>
<keyword evidence="3" id="KW-1185">Reference proteome</keyword>
<evidence type="ECO:0000256" key="1">
    <source>
        <dbReference type="SAM" id="Phobius"/>
    </source>
</evidence>
<dbReference type="Pfam" id="PF04240">
    <property type="entry name" value="Caroten_synth"/>
    <property type="match status" value="1"/>
</dbReference>
<keyword evidence="1" id="KW-0812">Transmembrane</keyword>
<reference evidence="3" key="1">
    <citation type="submission" date="2015-09" db="EMBL/GenBank/DDBJ databases">
        <authorList>
            <person name="Daims H."/>
        </authorList>
    </citation>
    <scope>NUCLEOTIDE SEQUENCE [LARGE SCALE GENOMIC DNA]</scope>
</reference>
<organism evidence="2 3">
    <name type="scientific">Candidatus Nitrospira inopinata</name>
    <dbReference type="NCBI Taxonomy" id="1715989"/>
    <lineage>
        <taxon>Bacteria</taxon>
        <taxon>Pseudomonadati</taxon>
        <taxon>Nitrospirota</taxon>
        <taxon>Nitrospiria</taxon>
        <taxon>Nitrospirales</taxon>
        <taxon>Nitrospiraceae</taxon>
        <taxon>Nitrospira</taxon>
    </lineage>
</organism>
<dbReference type="PANTHER" id="PTHR39419:SF1">
    <property type="entry name" value="SLL0814 PROTEIN"/>
    <property type="match status" value="1"/>
</dbReference>
<dbReference type="EMBL" id="LN885086">
    <property type="protein sequence ID" value="CUQ65316.1"/>
    <property type="molecule type" value="Genomic_DNA"/>
</dbReference>
<dbReference type="KEGG" id="nio:NITINOP_0340"/>
<dbReference type="RefSeq" id="WP_062482392.1">
    <property type="nucleotide sequence ID" value="NZ_LN885086.1"/>
</dbReference>
<dbReference type="STRING" id="1715989.NITINOP_0340"/>
<keyword evidence="1" id="KW-1133">Transmembrane helix</keyword>
<feature type="transmembrane region" description="Helical" evidence="1">
    <location>
        <begin position="6"/>
        <end position="28"/>
    </location>
</feature>
<protein>
    <recommendedName>
        <fullName evidence="4">Carotenoid biosynthesis protein</fullName>
    </recommendedName>
</protein>
<proteinExistence type="predicted"/>
<keyword evidence="1" id="KW-0472">Membrane</keyword>